<feature type="signal peptide" evidence="2">
    <location>
        <begin position="1"/>
        <end position="20"/>
    </location>
</feature>
<dbReference type="RefSeq" id="WP_209736899.1">
    <property type="nucleotide sequence ID" value="NZ_CP072611.1"/>
</dbReference>
<protein>
    <submittedName>
        <fullName evidence="3">Uncharacterized protein</fullName>
    </submittedName>
</protein>
<proteinExistence type="predicted"/>
<feature type="compositionally biased region" description="Polar residues" evidence="1">
    <location>
        <begin position="90"/>
        <end position="105"/>
    </location>
</feature>
<feature type="compositionally biased region" description="Polar residues" evidence="1">
    <location>
        <begin position="46"/>
        <end position="69"/>
    </location>
</feature>
<reference evidence="4" key="1">
    <citation type="journal article" date="2019" name="Int. J. Syst. Evol. Microbiol.">
        <title>The Global Catalogue of Microorganisms (GCM) 10K type strain sequencing project: providing services to taxonomists for standard genome sequencing and annotation.</title>
        <authorList>
            <consortium name="The Broad Institute Genomics Platform"/>
            <consortium name="The Broad Institute Genome Sequencing Center for Infectious Disease"/>
            <person name="Wu L."/>
            <person name="Ma J."/>
        </authorList>
    </citation>
    <scope>NUCLEOTIDE SEQUENCE [LARGE SCALE GENOMIC DNA]</scope>
    <source>
        <strain evidence="4">ZS-35-S2</strain>
    </source>
</reference>
<evidence type="ECO:0000256" key="1">
    <source>
        <dbReference type="SAM" id="MobiDB-lite"/>
    </source>
</evidence>
<evidence type="ECO:0000256" key="2">
    <source>
        <dbReference type="SAM" id="SignalP"/>
    </source>
</evidence>
<evidence type="ECO:0000313" key="3">
    <source>
        <dbReference type="EMBL" id="MFD2237276.1"/>
    </source>
</evidence>
<organism evidence="3 4">
    <name type="scientific">Aureimonas populi</name>
    <dbReference type="NCBI Taxonomy" id="1701758"/>
    <lineage>
        <taxon>Bacteria</taxon>
        <taxon>Pseudomonadati</taxon>
        <taxon>Pseudomonadota</taxon>
        <taxon>Alphaproteobacteria</taxon>
        <taxon>Hyphomicrobiales</taxon>
        <taxon>Aurantimonadaceae</taxon>
        <taxon>Aureimonas</taxon>
    </lineage>
</organism>
<dbReference type="Proteomes" id="UP001597371">
    <property type="component" value="Unassembled WGS sequence"/>
</dbReference>
<name>A0ABW5CLZ2_9HYPH</name>
<accession>A0ABW5CLZ2</accession>
<sequence>MKKLILALAASGAILGAAHAQTPPPGTTTDQELDATTVPAEEAAPMTSTDAPQSGEASPSDPDQIQDATTAEPRIVPLEEGEDAPAATEDSPTAPDQEQDATTVN</sequence>
<evidence type="ECO:0000313" key="4">
    <source>
        <dbReference type="Proteomes" id="UP001597371"/>
    </source>
</evidence>
<keyword evidence="2" id="KW-0732">Signal</keyword>
<gene>
    <name evidence="3" type="ORF">ACFSKQ_07325</name>
</gene>
<feature type="chain" id="PRO_5046873408" evidence="2">
    <location>
        <begin position="21"/>
        <end position="105"/>
    </location>
</feature>
<keyword evidence="4" id="KW-1185">Reference proteome</keyword>
<feature type="region of interest" description="Disordered" evidence="1">
    <location>
        <begin position="16"/>
        <end position="105"/>
    </location>
</feature>
<comment type="caution">
    <text evidence="3">The sequence shown here is derived from an EMBL/GenBank/DDBJ whole genome shotgun (WGS) entry which is preliminary data.</text>
</comment>
<dbReference type="EMBL" id="JBHUIJ010000008">
    <property type="protein sequence ID" value="MFD2237276.1"/>
    <property type="molecule type" value="Genomic_DNA"/>
</dbReference>